<evidence type="ECO:0000256" key="1">
    <source>
        <dbReference type="SAM" id="Phobius"/>
    </source>
</evidence>
<feature type="domain" description="Ice-binding protein C-terminal" evidence="2">
    <location>
        <begin position="115"/>
        <end position="137"/>
    </location>
</feature>
<dbReference type="Pfam" id="PF07589">
    <property type="entry name" value="PEP-CTERM"/>
    <property type="match status" value="1"/>
</dbReference>
<evidence type="ECO:0000313" key="3">
    <source>
        <dbReference type="EMBL" id="MPN63296.1"/>
    </source>
</evidence>
<proteinExistence type="predicted"/>
<keyword evidence="1" id="KW-0812">Transmembrane</keyword>
<comment type="caution">
    <text evidence="3">The sequence shown here is derived from an EMBL/GenBank/DDBJ whole genome shotgun (WGS) entry which is preliminary data.</text>
</comment>
<dbReference type="NCBIfam" id="TIGR02595">
    <property type="entry name" value="PEP_CTERM"/>
    <property type="match status" value="1"/>
</dbReference>
<protein>
    <recommendedName>
        <fullName evidence="2">Ice-binding protein C-terminal domain-containing protein</fullName>
    </recommendedName>
</protein>
<keyword evidence="1" id="KW-0472">Membrane</keyword>
<evidence type="ECO:0000259" key="2">
    <source>
        <dbReference type="Pfam" id="PF07589"/>
    </source>
</evidence>
<keyword evidence="1" id="KW-1133">Transmembrane helix</keyword>
<feature type="transmembrane region" description="Helical" evidence="1">
    <location>
        <begin position="112"/>
        <end position="134"/>
    </location>
</feature>
<gene>
    <name evidence="3" type="ORF">SDC9_211054</name>
</gene>
<sequence length="138" mass="13969">MAALMGAPGANAAASSLVFSPNTTTFRTGAAAGVINNVVAKFSNILPDAPVATFQMFAWDNSTGLYADPAAAFLAWGKGQIAGGVSGTFNVNGIGGGMGTQPNLIGLQSFNIYMVPEPSSMALAGLGAAALLIFRRRK</sequence>
<dbReference type="EMBL" id="VSSQ01142481">
    <property type="protein sequence ID" value="MPN63296.1"/>
    <property type="molecule type" value="Genomic_DNA"/>
</dbReference>
<accession>A0A645JIN8</accession>
<organism evidence="3">
    <name type="scientific">bioreactor metagenome</name>
    <dbReference type="NCBI Taxonomy" id="1076179"/>
    <lineage>
        <taxon>unclassified sequences</taxon>
        <taxon>metagenomes</taxon>
        <taxon>ecological metagenomes</taxon>
    </lineage>
</organism>
<dbReference type="InterPro" id="IPR013424">
    <property type="entry name" value="Ice-binding_C"/>
</dbReference>
<reference evidence="3" key="1">
    <citation type="submission" date="2019-08" db="EMBL/GenBank/DDBJ databases">
        <authorList>
            <person name="Kucharzyk K."/>
            <person name="Murdoch R.W."/>
            <person name="Higgins S."/>
            <person name="Loffler F."/>
        </authorList>
    </citation>
    <scope>NUCLEOTIDE SEQUENCE</scope>
</reference>
<dbReference type="AlphaFoldDB" id="A0A645JIN8"/>
<name>A0A645JIN8_9ZZZZ</name>